<comment type="caution">
    <text evidence="16">The sequence shown here is derived from an EMBL/GenBank/DDBJ whole genome shotgun (WGS) entry which is preliminary data.</text>
</comment>
<evidence type="ECO:0000256" key="1">
    <source>
        <dbReference type="ARBA" id="ARBA00004496"/>
    </source>
</evidence>
<dbReference type="InterPro" id="IPR004576">
    <property type="entry name" value="Mfd"/>
</dbReference>
<dbReference type="SUPFAM" id="SSF52540">
    <property type="entry name" value="P-loop containing nucleoside triphosphate hydrolases"/>
    <property type="match status" value="4"/>
</dbReference>
<evidence type="ECO:0000256" key="7">
    <source>
        <dbReference type="ARBA" id="ARBA00022840"/>
    </source>
</evidence>
<dbReference type="Gene3D" id="3.40.50.300">
    <property type="entry name" value="P-loop containing nucleotide triphosphate hydrolases"/>
    <property type="match status" value="2"/>
</dbReference>
<dbReference type="Gene3D" id="3.90.1150.50">
    <property type="entry name" value="Transcription-repair-coupling factor, D7 domain"/>
    <property type="match status" value="1"/>
</dbReference>
<evidence type="ECO:0000256" key="9">
    <source>
        <dbReference type="ARBA" id="ARBA00023204"/>
    </source>
</evidence>
<dbReference type="Proteomes" id="UP000014216">
    <property type="component" value="Unassembled WGS sequence"/>
</dbReference>
<name>S0G4I8_9BACT</name>
<dbReference type="EC" id="3.6.4.-" evidence="13"/>
<reference evidence="16 17" key="1">
    <citation type="journal article" date="2013" name="Genome Announc.">
        <title>Draft Genome Sequence of Desulfotignum phosphitoxidans DSM 13687 Strain FiPS-3.</title>
        <authorList>
            <person name="Poehlein A."/>
            <person name="Daniel R."/>
            <person name="Simeonova D.D."/>
        </authorList>
    </citation>
    <scope>NUCLEOTIDE SEQUENCE [LARGE SCALE GENOMIC DNA]</scope>
    <source>
        <strain evidence="16 17">DSM 13687</strain>
    </source>
</reference>
<dbReference type="InterPro" id="IPR041471">
    <property type="entry name" value="UvrB_inter"/>
</dbReference>
<dbReference type="AlphaFoldDB" id="S0G4I8"/>
<dbReference type="InterPro" id="IPR003711">
    <property type="entry name" value="CarD-like/TRCF_RID"/>
</dbReference>
<dbReference type="InterPro" id="IPR027417">
    <property type="entry name" value="P-loop_NTPase"/>
</dbReference>
<dbReference type="GO" id="GO:0000716">
    <property type="term" value="P:transcription-coupled nucleotide-excision repair, DNA damage recognition"/>
    <property type="evidence" value="ECO:0007669"/>
    <property type="project" value="UniProtKB-UniRule"/>
</dbReference>
<keyword evidence="3 13" id="KW-0547">Nucleotide-binding</keyword>
<keyword evidence="2 13" id="KW-0963">Cytoplasm</keyword>
<keyword evidence="6" id="KW-0347">Helicase</keyword>
<dbReference type="Pfam" id="PF00270">
    <property type="entry name" value="DEAD"/>
    <property type="match status" value="1"/>
</dbReference>
<feature type="domain" description="Helicase C-terminal" evidence="15">
    <location>
        <begin position="815"/>
        <end position="969"/>
    </location>
</feature>
<dbReference type="Gene3D" id="3.40.50.11140">
    <property type="match status" value="1"/>
</dbReference>
<dbReference type="InterPro" id="IPR011545">
    <property type="entry name" value="DEAD/DEAH_box_helicase_dom"/>
</dbReference>
<dbReference type="Gene3D" id="3.40.50.11180">
    <property type="match status" value="1"/>
</dbReference>
<evidence type="ECO:0000256" key="12">
    <source>
        <dbReference type="ARBA" id="ARBA00070128"/>
    </source>
</evidence>
<proteinExistence type="inferred from homology"/>
<evidence type="ECO:0000256" key="3">
    <source>
        <dbReference type="ARBA" id="ARBA00022741"/>
    </source>
</evidence>
<dbReference type="GO" id="GO:0003684">
    <property type="term" value="F:damaged DNA binding"/>
    <property type="evidence" value="ECO:0007669"/>
    <property type="project" value="InterPro"/>
</dbReference>
<comment type="subcellular location">
    <subcellularLocation>
        <location evidence="1 13">Cytoplasm</location>
    </subcellularLocation>
</comment>
<evidence type="ECO:0000259" key="15">
    <source>
        <dbReference type="PROSITE" id="PS51194"/>
    </source>
</evidence>
<dbReference type="NCBIfam" id="TIGR00580">
    <property type="entry name" value="mfd"/>
    <property type="match status" value="1"/>
</dbReference>
<evidence type="ECO:0000256" key="5">
    <source>
        <dbReference type="ARBA" id="ARBA00022801"/>
    </source>
</evidence>
<protein>
    <recommendedName>
        <fullName evidence="12 13">Transcription-repair-coupling factor</fullName>
        <shortName evidence="13">TRCF</shortName>
        <ecNumber evidence="13">3.6.4.-</ecNumber>
    </recommendedName>
</protein>
<feature type="domain" description="Helicase ATP-binding" evidence="14">
    <location>
        <begin position="633"/>
        <end position="794"/>
    </location>
</feature>
<dbReference type="InterPro" id="IPR001650">
    <property type="entry name" value="Helicase_C-like"/>
</dbReference>
<evidence type="ECO:0000313" key="17">
    <source>
        <dbReference type="Proteomes" id="UP000014216"/>
    </source>
</evidence>
<dbReference type="InterPro" id="IPR014001">
    <property type="entry name" value="Helicase_ATP-bd"/>
</dbReference>
<dbReference type="Pfam" id="PF03461">
    <property type="entry name" value="TRCF"/>
    <property type="match status" value="1"/>
</dbReference>
<dbReference type="SMART" id="SM00490">
    <property type="entry name" value="HELICc"/>
    <property type="match status" value="1"/>
</dbReference>
<dbReference type="FunFam" id="3.40.50.300:FF:000546">
    <property type="entry name" value="Transcription-repair-coupling factor"/>
    <property type="match status" value="1"/>
</dbReference>
<dbReference type="InterPro" id="IPR048635">
    <property type="entry name" value="MFD_D3"/>
</dbReference>
<dbReference type="GO" id="GO:0006355">
    <property type="term" value="P:regulation of DNA-templated transcription"/>
    <property type="evidence" value="ECO:0007669"/>
    <property type="project" value="UniProtKB-UniRule"/>
</dbReference>
<dbReference type="InterPro" id="IPR005118">
    <property type="entry name" value="TRCF_C"/>
</dbReference>
<comment type="similarity">
    <text evidence="10 13">In the N-terminal section; belongs to the UvrB family.</text>
</comment>
<dbReference type="Pfam" id="PF17757">
    <property type="entry name" value="UvrB_inter"/>
    <property type="match status" value="1"/>
</dbReference>
<comment type="function">
    <text evidence="13">Couples transcription and DNA repair by recognizing RNA polymerase (RNAP) stalled at DNA lesions. Mediates ATP-dependent release of RNAP and its truncated transcript from the DNA, and recruitment of nucleotide excision repair machinery to the damaged site.</text>
</comment>
<evidence type="ECO:0000256" key="10">
    <source>
        <dbReference type="ARBA" id="ARBA00061104"/>
    </source>
</evidence>
<dbReference type="CDD" id="cd17991">
    <property type="entry name" value="DEXHc_TRCF"/>
    <property type="match status" value="1"/>
</dbReference>
<dbReference type="GO" id="GO:0016787">
    <property type="term" value="F:hydrolase activity"/>
    <property type="evidence" value="ECO:0007669"/>
    <property type="project" value="UniProtKB-KW"/>
</dbReference>
<dbReference type="InterPro" id="IPR036101">
    <property type="entry name" value="CarD-like/TRCF_RID_sf"/>
</dbReference>
<dbReference type="PATRIC" id="fig|1286635.3.peg.2653"/>
<dbReference type="Pfam" id="PF21132">
    <property type="entry name" value="MFD_D3"/>
    <property type="match status" value="1"/>
</dbReference>
<dbReference type="SMART" id="SM00487">
    <property type="entry name" value="DEXDc"/>
    <property type="match status" value="1"/>
</dbReference>
<comment type="similarity">
    <text evidence="11 13">In the C-terminal section; belongs to the helicase family. RecG subfamily.</text>
</comment>
<dbReference type="SMART" id="SM00982">
    <property type="entry name" value="TRCF"/>
    <property type="match status" value="1"/>
</dbReference>
<dbReference type="Pfam" id="PF00271">
    <property type="entry name" value="Helicase_C"/>
    <property type="match status" value="1"/>
</dbReference>
<evidence type="ECO:0000256" key="13">
    <source>
        <dbReference type="HAMAP-Rule" id="MF_00969"/>
    </source>
</evidence>
<dbReference type="SUPFAM" id="SSF141259">
    <property type="entry name" value="CarD-like"/>
    <property type="match status" value="1"/>
</dbReference>
<evidence type="ECO:0000256" key="6">
    <source>
        <dbReference type="ARBA" id="ARBA00022806"/>
    </source>
</evidence>
<organism evidence="16 17">
    <name type="scientific">Desulfotignum phosphitoxidans DSM 13687</name>
    <dbReference type="NCBI Taxonomy" id="1286635"/>
    <lineage>
        <taxon>Bacteria</taxon>
        <taxon>Pseudomonadati</taxon>
        <taxon>Thermodesulfobacteriota</taxon>
        <taxon>Desulfobacteria</taxon>
        <taxon>Desulfobacterales</taxon>
        <taxon>Desulfobacteraceae</taxon>
        <taxon>Desulfotignum</taxon>
    </lineage>
</organism>
<keyword evidence="5 13" id="KW-0378">Hydrolase</keyword>
<dbReference type="HAMAP" id="MF_00969">
    <property type="entry name" value="TRCF"/>
    <property type="match status" value="1"/>
</dbReference>
<evidence type="ECO:0000256" key="8">
    <source>
        <dbReference type="ARBA" id="ARBA00023125"/>
    </source>
</evidence>
<gene>
    <name evidence="13 16" type="primary">mfd</name>
    <name evidence="16" type="ORF">Dpo_5c01820</name>
</gene>
<keyword evidence="17" id="KW-1185">Reference proteome</keyword>
<keyword evidence="8 13" id="KW-0238">DNA-binding</keyword>
<keyword evidence="7 13" id="KW-0067">ATP-binding</keyword>
<dbReference type="PROSITE" id="PS51194">
    <property type="entry name" value="HELICASE_CTER"/>
    <property type="match status" value="1"/>
</dbReference>
<dbReference type="Pfam" id="PF02559">
    <property type="entry name" value="CarD_TRCF_RID"/>
    <property type="match status" value="1"/>
</dbReference>
<evidence type="ECO:0000259" key="14">
    <source>
        <dbReference type="PROSITE" id="PS51192"/>
    </source>
</evidence>
<dbReference type="PANTHER" id="PTHR47964:SF1">
    <property type="entry name" value="ATP-DEPENDENT DNA HELICASE HOMOLOG RECG, CHLOROPLASTIC"/>
    <property type="match status" value="1"/>
</dbReference>
<sequence>MISNIIDHMLSPDSPLVLTRQHGSHKAWLAARIFKRLNRDLLVVLPDPGQTDTFVNDLQFFLPDRKNAILHFPSHAILPFKSLSHHRQTSLRRMAVLSKLSAPRTGPYLVVTSIDTLRCKLMPKTRLDQYAELVMANEETDRDALVHRLEAGGYHRVSLVEDPGEYAVRGGILDLFVPGMPRPVRMEFFGDLVESIRSFSPYTQRGIKELSEVIVIPATEAILLDQDQPHVLARLRSHAKAAGLDDAKIREYVTQIRQTGRFAGIETMLSMVYDTLDDTFDYLSDGFCVIWDSPENLAEKAVDYENRARQNFQTLTAEKRLGGDPDQCLVPFDQVAERIGQTPHLTFDDLALNRTRRGKAVFSFHPETIDILPGTLGMKHRSDTPLKPLVDWIDSRVTAGSKIVCVLHQDAQVQRLISLLAPYGLIPAPLKTIQEAESRAAGLYFVVGTLSTGFVLTDHHLVLITEEEIFGKKRVRRVMRSSRDLKTEMIAPEELENGDIVVHAEHGVGRYDGLVNLDVGKISQDFIKIVYQDEDTLYLPVDRMEMIGKYIGVDGHKPVLDKIGSKAWIKSKAKARKEVEKMAADLLDLYAKRKINKGFSFSQPDNYYQDFETTFPYEETRDQLKAIDEVHLDMESDTPMDRLVCGDVGYGKTEVAIRAAFKAVNDGKQVAMVVPTTILAEQHLATFRERFKNYPVNIAGLSRFRSRKDQTQILEQMSDGRMDIVIGTHRLLQKDVSFKSLGLLVIDEEQRFGVRHKEVLKKKRSTVDVLALSATPIPRTLHLSLTGMRDISVIKTPPADRQPIISYITPYEEAVIKDAINKELARDGQIFFVHNNIKTIFKVADNLKKLVPDARIGVAHGRLSEAELERVMLAFVNMEINLLVCTTIIESGLDIPSANTMIIDKAERFGLSQIYQLRGRVGRGDHQAYAYLFVSDESRISKDARKRLAALMEYRDLGSGFQIAMKDLQIRGAGTALGASQSGHIAAVGYDLFLKLLDQAVHDLKDDTHLEPLDPEINAGMSTGFPETYIESVSQRLTLYRRLSRLTSLSDISDMKKELMDRYGPLPRPAENMLLKIMFRVLAIQCGVQRLDIDPSALVLTFSLPHLPMPLPDLEKKWQPVARFQWIKKECVQFHLGFKPNQTAKALVKTKQILSAMTR</sequence>
<dbReference type="InterPro" id="IPR037235">
    <property type="entry name" value="TRCF-like_C_D7"/>
</dbReference>
<evidence type="ECO:0000256" key="4">
    <source>
        <dbReference type="ARBA" id="ARBA00022763"/>
    </source>
</evidence>
<dbReference type="PANTHER" id="PTHR47964">
    <property type="entry name" value="ATP-DEPENDENT DNA HELICASE HOMOLOG RECG, CHLOROPLASTIC"/>
    <property type="match status" value="1"/>
</dbReference>
<dbReference type="Gene3D" id="2.40.10.170">
    <property type="match status" value="1"/>
</dbReference>
<dbReference type="EMBL" id="APJX01000005">
    <property type="protein sequence ID" value="EMS79257.1"/>
    <property type="molecule type" value="Genomic_DNA"/>
</dbReference>
<dbReference type="SUPFAM" id="SSF143517">
    <property type="entry name" value="TRCF domain-like"/>
    <property type="match status" value="1"/>
</dbReference>
<evidence type="ECO:0000256" key="2">
    <source>
        <dbReference type="ARBA" id="ARBA00022490"/>
    </source>
</evidence>
<dbReference type="GO" id="GO:0005524">
    <property type="term" value="F:ATP binding"/>
    <property type="evidence" value="ECO:0007669"/>
    <property type="project" value="UniProtKB-UniRule"/>
</dbReference>
<dbReference type="GO" id="GO:0003678">
    <property type="term" value="F:DNA helicase activity"/>
    <property type="evidence" value="ECO:0007669"/>
    <property type="project" value="TreeGrafter"/>
</dbReference>
<evidence type="ECO:0000256" key="11">
    <source>
        <dbReference type="ARBA" id="ARBA00061399"/>
    </source>
</evidence>
<keyword evidence="9 13" id="KW-0234">DNA repair</keyword>
<dbReference type="GO" id="GO:0005737">
    <property type="term" value="C:cytoplasm"/>
    <property type="evidence" value="ECO:0007669"/>
    <property type="project" value="UniProtKB-SubCell"/>
</dbReference>
<dbReference type="OrthoDB" id="9804325at2"/>
<keyword evidence="4 13" id="KW-0227">DNA damage</keyword>
<dbReference type="RefSeq" id="WP_006966349.1">
    <property type="nucleotide sequence ID" value="NZ_APJX01000005.1"/>
</dbReference>
<evidence type="ECO:0000313" key="16">
    <source>
        <dbReference type="EMBL" id="EMS79257.1"/>
    </source>
</evidence>
<dbReference type="InterPro" id="IPR047112">
    <property type="entry name" value="RecG/Mfd"/>
</dbReference>
<dbReference type="SMART" id="SM01058">
    <property type="entry name" value="CarD_TRCF"/>
    <property type="match status" value="1"/>
</dbReference>
<dbReference type="PROSITE" id="PS51192">
    <property type="entry name" value="HELICASE_ATP_BIND_1"/>
    <property type="match status" value="1"/>
</dbReference>
<accession>S0G4I8</accession>
<dbReference type="Gene3D" id="3.30.2060.10">
    <property type="entry name" value="Penicillin-binding protein 1b domain"/>
    <property type="match status" value="1"/>
</dbReference>